<name>A0A1L1PGX9_HYDIT</name>
<dbReference type="PANTHER" id="PTHR43768:SF3">
    <property type="entry name" value="TREHALOSE 6-PHOSPHATE PHOSPHATASE"/>
    <property type="match status" value="1"/>
</dbReference>
<dbReference type="GO" id="GO:0004805">
    <property type="term" value="F:trehalose-phosphatase activity"/>
    <property type="evidence" value="ECO:0007669"/>
    <property type="project" value="UniProtKB-EC"/>
</dbReference>
<dbReference type="RefSeq" id="WP_009516720.1">
    <property type="nucleotide sequence ID" value="NZ_CCAE010000003.1"/>
</dbReference>
<dbReference type="Proteomes" id="UP000028878">
    <property type="component" value="Unassembled WGS sequence"/>
</dbReference>
<dbReference type="CDD" id="cd01627">
    <property type="entry name" value="HAD_TPP"/>
    <property type="match status" value="1"/>
</dbReference>
<dbReference type="GO" id="GO:0046872">
    <property type="term" value="F:metal ion binding"/>
    <property type="evidence" value="ECO:0007669"/>
    <property type="project" value="UniProtKB-KW"/>
</dbReference>
<dbReference type="InterPro" id="IPR036412">
    <property type="entry name" value="HAD-like_sf"/>
</dbReference>
<reference evidence="4" key="2">
    <citation type="submission" date="2014-11" db="EMBL/GenBank/DDBJ databases">
        <title>Draft genome sequence of Hydrogenophaga intermedia S1.</title>
        <authorList>
            <person name="Gan H.M."/>
            <person name="Chew T.H."/>
            <person name="Stolz A."/>
        </authorList>
    </citation>
    <scope>NUCLEOTIDE SEQUENCE [LARGE SCALE GENOMIC DNA]</scope>
    <source>
        <strain evidence="4">S1</strain>
    </source>
</reference>
<dbReference type="InterPro" id="IPR044651">
    <property type="entry name" value="OTSB-like"/>
</dbReference>
<dbReference type="Gene3D" id="3.30.70.1020">
    <property type="entry name" value="Trehalose-6-phosphate phosphatase related protein, domain 2"/>
    <property type="match status" value="1"/>
</dbReference>
<evidence type="ECO:0000313" key="3">
    <source>
        <dbReference type="EMBL" id="CDN86227.1"/>
    </source>
</evidence>
<dbReference type="NCBIfam" id="TIGR00685">
    <property type="entry name" value="T6PP"/>
    <property type="match status" value="1"/>
</dbReference>
<comment type="pathway">
    <text evidence="2">Glycan biosynthesis; trehalose biosynthesis.</text>
</comment>
<comment type="cofactor">
    <cofactor evidence="2">
        <name>Mg(2+)</name>
        <dbReference type="ChEBI" id="CHEBI:18420"/>
    </cofactor>
</comment>
<dbReference type="Pfam" id="PF02358">
    <property type="entry name" value="Trehalose_PPase"/>
    <property type="match status" value="1"/>
</dbReference>
<dbReference type="EC" id="3.1.3.12" evidence="2"/>
<dbReference type="UniPathway" id="UPA00299"/>
<gene>
    <name evidence="3" type="ORF">BN948_00628</name>
</gene>
<proteinExistence type="inferred from homology"/>
<evidence type="ECO:0000256" key="2">
    <source>
        <dbReference type="RuleBase" id="RU361117"/>
    </source>
</evidence>
<dbReference type="InterPro" id="IPR003337">
    <property type="entry name" value="Trehalose_PPase"/>
</dbReference>
<dbReference type="EMBL" id="CCAE010000003">
    <property type="protein sequence ID" value="CDN86227.1"/>
    <property type="molecule type" value="Genomic_DNA"/>
</dbReference>
<dbReference type="SUPFAM" id="SSF56784">
    <property type="entry name" value="HAD-like"/>
    <property type="match status" value="1"/>
</dbReference>
<dbReference type="InterPro" id="IPR023214">
    <property type="entry name" value="HAD_sf"/>
</dbReference>
<keyword evidence="2" id="KW-0479">Metal-binding</keyword>
<organism evidence="3 4">
    <name type="scientific">Hydrogenophaga intermedia</name>
    <dbReference type="NCBI Taxonomy" id="65786"/>
    <lineage>
        <taxon>Bacteria</taxon>
        <taxon>Pseudomonadati</taxon>
        <taxon>Pseudomonadota</taxon>
        <taxon>Betaproteobacteria</taxon>
        <taxon>Burkholderiales</taxon>
        <taxon>Comamonadaceae</taxon>
        <taxon>Hydrogenophaga</taxon>
    </lineage>
</organism>
<keyword evidence="2" id="KW-0460">Magnesium</keyword>
<comment type="function">
    <text evidence="2">Removes the phosphate from trehalose 6-phosphate to produce free trehalose.</text>
</comment>
<evidence type="ECO:0000313" key="4">
    <source>
        <dbReference type="Proteomes" id="UP000028878"/>
    </source>
</evidence>
<dbReference type="GO" id="GO:0005992">
    <property type="term" value="P:trehalose biosynthetic process"/>
    <property type="evidence" value="ECO:0007669"/>
    <property type="project" value="UniProtKB-UniPathway"/>
</dbReference>
<evidence type="ECO:0000256" key="1">
    <source>
        <dbReference type="ARBA" id="ARBA00022801"/>
    </source>
</evidence>
<protein>
    <recommendedName>
        <fullName evidence="2">Trehalose 6-phosphate phosphatase</fullName>
        <ecNumber evidence="2">3.1.3.12</ecNumber>
    </recommendedName>
</protein>
<dbReference type="AlphaFoldDB" id="A0A1L1PGX9"/>
<accession>A0A1L1PGX9</accession>
<dbReference type="PANTHER" id="PTHR43768">
    <property type="entry name" value="TREHALOSE 6-PHOSPHATE PHOSPHATASE"/>
    <property type="match status" value="1"/>
</dbReference>
<keyword evidence="4" id="KW-1185">Reference proteome</keyword>
<sequence>MTTLPTLSAHGSALFLDFDGTLAELASRPDAVRIPPDLPSLLDALHERLGGALALITGRARGDLQRWLPVQHWPGAFEHGALRVGADGVDRLAVTPDLGPVVMAVQPFAARHPALLLEVKQTALALHYRLAPELGPACVDLLEQAVAEHPGLRLLHGKAVVEVKAAHTSKGAAIDCFMREPPFVGRRPVFAGDDVTDEDGFAVVQSHGGEGVKVGNGPSIARLRCDSPQVLRDWLRQQIEEVKP</sequence>
<reference evidence="4" key="1">
    <citation type="submission" date="2014-02" db="EMBL/GenBank/DDBJ databases">
        <authorList>
            <person name="Gan H."/>
        </authorList>
    </citation>
    <scope>NUCLEOTIDE SEQUENCE [LARGE SCALE GENOMIC DNA]</scope>
    <source>
        <strain evidence="4">S1</strain>
    </source>
</reference>
<comment type="similarity">
    <text evidence="2">Belongs to the trehalose phosphatase family.</text>
</comment>
<comment type="catalytic activity">
    <reaction evidence="2">
        <text>alpha,alpha-trehalose 6-phosphate + H2O = alpha,alpha-trehalose + phosphate</text>
        <dbReference type="Rhea" id="RHEA:23420"/>
        <dbReference type="ChEBI" id="CHEBI:15377"/>
        <dbReference type="ChEBI" id="CHEBI:16551"/>
        <dbReference type="ChEBI" id="CHEBI:43474"/>
        <dbReference type="ChEBI" id="CHEBI:58429"/>
        <dbReference type="EC" id="3.1.3.12"/>
    </reaction>
</comment>
<dbReference type="Gene3D" id="3.40.50.1000">
    <property type="entry name" value="HAD superfamily/HAD-like"/>
    <property type="match status" value="1"/>
</dbReference>
<keyword evidence="1 2" id="KW-0378">Hydrolase</keyword>